<dbReference type="OrthoDB" id="1077582at2759"/>
<protein>
    <recommendedName>
        <fullName evidence="6">Wax synthase domain-containing protein</fullName>
    </recommendedName>
</protein>
<gene>
    <name evidence="7" type="ORF">P167DRAFT_217139</name>
</gene>
<feature type="transmembrane region" description="Helical" evidence="5">
    <location>
        <begin position="20"/>
        <end position="37"/>
    </location>
</feature>
<sequence>MATAEQPPPVSPIVLKSPVLLHNVLLPSILLIIALCIPSRSWVIPAIFLPAILTCHYNLLYTTSPNPSLGFAVGTYAALHTYTAFNLLIFTNPQCDFVRLKRGQPEEKGDRYPRHSLSERLGWVVELTQGLRGVGWNWQIRSVPPLHATEVNATSAKPFFRRRAIRMFWIWIYLDFLCLMMKDLDIGYYAPDGNAHENKPNAFAIYNSLFADPSRPQNYPPPKGFPDMPEEGLTRVVYQVLLRVMRTVLMGSAIYTTVNAPHTVLSIIAVSMGCVFGLGPENGWRRRWLDAKEWPDIFGGFREGHWGNGILGWWGTAWHGLFKNVFIAPAKFLTAKLNLRKDSAGAALINLTVPFLLSGGLHWAGCFTQSGGGWGTVRFFMLQPFGIAFERIVLRLYRRTGLRFPVFEKVCPYVWAFAWFMTVSGSFVDEYRYGGVWCVEPIPVGVSRMLYGEAKGEWWYWGHGQHGWAGWDESLGGWGIRL</sequence>
<accession>A0A3N4KLZ5</accession>
<feature type="transmembrane region" description="Helical" evidence="5">
    <location>
        <begin position="71"/>
        <end position="91"/>
    </location>
</feature>
<dbReference type="Pfam" id="PF13813">
    <property type="entry name" value="MBOAT_2"/>
    <property type="match status" value="1"/>
</dbReference>
<dbReference type="GO" id="GO:0016020">
    <property type="term" value="C:membrane"/>
    <property type="evidence" value="ECO:0007669"/>
    <property type="project" value="UniProtKB-SubCell"/>
</dbReference>
<feature type="domain" description="Wax synthase" evidence="6">
    <location>
        <begin position="294"/>
        <end position="382"/>
    </location>
</feature>
<keyword evidence="3 5" id="KW-1133">Transmembrane helix</keyword>
<dbReference type="AlphaFoldDB" id="A0A3N4KLZ5"/>
<dbReference type="InterPro" id="IPR032805">
    <property type="entry name" value="Wax_synthase_dom"/>
</dbReference>
<evidence type="ECO:0000313" key="8">
    <source>
        <dbReference type="Proteomes" id="UP000277580"/>
    </source>
</evidence>
<evidence type="ECO:0000256" key="2">
    <source>
        <dbReference type="ARBA" id="ARBA00022692"/>
    </source>
</evidence>
<evidence type="ECO:0000256" key="3">
    <source>
        <dbReference type="ARBA" id="ARBA00022989"/>
    </source>
</evidence>
<evidence type="ECO:0000256" key="1">
    <source>
        <dbReference type="ARBA" id="ARBA00004141"/>
    </source>
</evidence>
<evidence type="ECO:0000256" key="4">
    <source>
        <dbReference type="ARBA" id="ARBA00023136"/>
    </source>
</evidence>
<dbReference type="EMBL" id="ML119135">
    <property type="protein sequence ID" value="RPB11530.1"/>
    <property type="molecule type" value="Genomic_DNA"/>
</dbReference>
<comment type="subcellular location">
    <subcellularLocation>
        <location evidence="1">Membrane</location>
        <topology evidence="1">Multi-pass membrane protein</topology>
    </subcellularLocation>
</comment>
<evidence type="ECO:0000256" key="5">
    <source>
        <dbReference type="SAM" id="Phobius"/>
    </source>
</evidence>
<keyword evidence="8" id="KW-1185">Reference proteome</keyword>
<evidence type="ECO:0000259" key="6">
    <source>
        <dbReference type="Pfam" id="PF13813"/>
    </source>
</evidence>
<name>A0A3N4KLZ5_9PEZI</name>
<feature type="transmembrane region" description="Helical" evidence="5">
    <location>
        <begin position="164"/>
        <end position="182"/>
    </location>
</feature>
<feature type="transmembrane region" description="Helical" evidence="5">
    <location>
        <begin position="376"/>
        <end position="394"/>
    </location>
</feature>
<dbReference type="Proteomes" id="UP000277580">
    <property type="component" value="Unassembled WGS sequence"/>
</dbReference>
<keyword evidence="2 5" id="KW-0812">Transmembrane</keyword>
<feature type="transmembrane region" description="Helical" evidence="5">
    <location>
        <begin position="344"/>
        <end position="364"/>
    </location>
</feature>
<reference evidence="7 8" key="1">
    <citation type="journal article" date="2018" name="Nat. Ecol. Evol.">
        <title>Pezizomycetes genomes reveal the molecular basis of ectomycorrhizal truffle lifestyle.</title>
        <authorList>
            <person name="Murat C."/>
            <person name="Payen T."/>
            <person name="Noel B."/>
            <person name="Kuo A."/>
            <person name="Morin E."/>
            <person name="Chen J."/>
            <person name="Kohler A."/>
            <person name="Krizsan K."/>
            <person name="Balestrini R."/>
            <person name="Da Silva C."/>
            <person name="Montanini B."/>
            <person name="Hainaut M."/>
            <person name="Levati E."/>
            <person name="Barry K.W."/>
            <person name="Belfiori B."/>
            <person name="Cichocki N."/>
            <person name="Clum A."/>
            <person name="Dockter R.B."/>
            <person name="Fauchery L."/>
            <person name="Guy J."/>
            <person name="Iotti M."/>
            <person name="Le Tacon F."/>
            <person name="Lindquist E.A."/>
            <person name="Lipzen A."/>
            <person name="Malagnac F."/>
            <person name="Mello A."/>
            <person name="Molinier V."/>
            <person name="Miyauchi S."/>
            <person name="Poulain J."/>
            <person name="Riccioni C."/>
            <person name="Rubini A."/>
            <person name="Sitrit Y."/>
            <person name="Splivallo R."/>
            <person name="Traeger S."/>
            <person name="Wang M."/>
            <person name="Zifcakova L."/>
            <person name="Wipf D."/>
            <person name="Zambonelli A."/>
            <person name="Paolocci F."/>
            <person name="Nowrousian M."/>
            <person name="Ottonello S."/>
            <person name="Baldrian P."/>
            <person name="Spatafora J.W."/>
            <person name="Henrissat B."/>
            <person name="Nagy L.G."/>
            <person name="Aury J.M."/>
            <person name="Wincker P."/>
            <person name="Grigoriev I.V."/>
            <person name="Bonfante P."/>
            <person name="Martin F.M."/>
        </authorList>
    </citation>
    <scope>NUCLEOTIDE SEQUENCE [LARGE SCALE GENOMIC DNA]</scope>
    <source>
        <strain evidence="7 8">CCBAS932</strain>
    </source>
</reference>
<dbReference type="STRING" id="1392247.A0A3N4KLZ5"/>
<feature type="transmembrane region" description="Helical" evidence="5">
    <location>
        <begin position="260"/>
        <end position="279"/>
    </location>
</feature>
<feature type="transmembrane region" description="Helical" evidence="5">
    <location>
        <begin position="42"/>
        <end position="59"/>
    </location>
</feature>
<organism evidence="7 8">
    <name type="scientific">Morchella conica CCBAS932</name>
    <dbReference type="NCBI Taxonomy" id="1392247"/>
    <lineage>
        <taxon>Eukaryota</taxon>
        <taxon>Fungi</taxon>
        <taxon>Dikarya</taxon>
        <taxon>Ascomycota</taxon>
        <taxon>Pezizomycotina</taxon>
        <taxon>Pezizomycetes</taxon>
        <taxon>Pezizales</taxon>
        <taxon>Morchellaceae</taxon>
        <taxon>Morchella</taxon>
    </lineage>
</organism>
<evidence type="ECO:0000313" key="7">
    <source>
        <dbReference type="EMBL" id="RPB11530.1"/>
    </source>
</evidence>
<proteinExistence type="predicted"/>
<dbReference type="InParanoid" id="A0A3N4KLZ5"/>
<keyword evidence="4 5" id="KW-0472">Membrane</keyword>